<dbReference type="Pfam" id="PF25023">
    <property type="entry name" value="TEN_YD-shell"/>
    <property type="match status" value="1"/>
</dbReference>
<dbReference type="Gene3D" id="2.180.10.10">
    <property type="entry name" value="RHS repeat-associated core"/>
    <property type="match status" value="1"/>
</dbReference>
<organism evidence="6 7">
    <name type="scientific">Pseudomonas orientalis</name>
    <dbReference type="NCBI Taxonomy" id="76758"/>
    <lineage>
        <taxon>Bacteria</taxon>
        <taxon>Pseudomonadati</taxon>
        <taxon>Pseudomonadota</taxon>
        <taxon>Gammaproteobacteria</taxon>
        <taxon>Pseudomonadales</taxon>
        <taxon>Pseudomonadaceae</taxon>
        <taxon>Pseudomonas</taxon>
    </lineage>
</organism>
<dbReference type="KEGG" id="poi:BOP93_14895"/>
<feature type="transmembrane region" description="Helical" evidence="3">
    <location>
        <begin position="138"/>
        <end position="162"/>
    </location>
</feature>
<dbReference type="NCBIfam" id="TIGR03696">
    <property type="entry name" value="Rhs_assc_core"/>
    <property type="match status" value="1"/>
</dbReference>
<feature type="chain" id="PRO_5014901570" description="Teneurin-like YD-shell domain-containing protein" evidence="4">
    <location>
        <begin position="27"/>
        <end position="298"/>
    </location>
</feature>
<evidence type="ECO:0000313" key="7">
    <source>
        <dbReference type="Proteomes" id="UP000239888"/>
    </source>
</evidence>
<evidence type="ECO:0000259" key="5">
    <source>
        <dbReference type="Pfam" id="PF25023"/>
    </source>
</evidence>
<dbReference type="PANTHER" id="PTHR32305">
    <property type="match status" value="1"/>
</dbReference>
<dbReference type="EMBL" id="CP018049">
    <property type="protein sequence ID" value="AUZ46835.1"/>
    <property type="molecule type" value="Genomic_DNA"/>
</dbReference>
<feature type="compositionally biased region" description="Polar residues" evidence="2">
    <location>
        <begin position="182"/>
        <end position="195"/>
    </location>
</feature>
<name>A0A2L0RXK4_9PSED</name>
<evidence type="ECO:0000256" key="3">
    <source>
        <dbReference type="SAM" id="Phobius"/>
    </source>
</evidence>
<evidence type="ECO:0000256" key="2">
    <source>
        <dbReference type="SAM" id="MobiDB-lite"/>
    </source>
</evidence>
<evidence type="ECO:0000256" key="4">
    <source>
        <dbReference type="SAM" id="SignalP"/>
    </source>
</evidence>
<keyword evidence="3" id="KW-1133">Transmembrane helix</keyword>
<reference evidence="6 7" key="1">
    <citation type="journal article" date="2018" name="Front. Microbiol.">
        <title>Pseudomonas orientalis F9: A Potent Antagonist against Phytopathogens with Phytotoxic Effect in the Apple Flower.</title>
        <authorList>
            <person name="Zengerer V."/>
            <person name="Schmid M."/>
            <person name="Bieri M."/>
            <person name="Muller D.C."/>
            <person name="Remus-Emsermann M.N.P."/>
            <person name="Ahrens C.H."/>
            <person name="Pelludat C."/>
        </authorList>
    </citation>
    <scope>NUCLEOTIDE SEQUENCE [LARGE SCALE GENOMIC DNA]</scope>
    <source>
        <strain evidence="6 7">F9</strain>
    </source>
</reference>
<protein>
    <recommendedName>
        <fullName evidence="5">Teneurin-like YD-shell domain-containing protein</fullName>
    </recommendedName>
</protein>
<sequence length="298" mass="32426">MDTIKKLGKRIGVLLLALMLNNAAMADTVTYFHNDISGSPMAATDATGNLLWKENYKPYGERLNQSAPSSSNKIGFHGKPFDDATGLSYMGARYYDPVLGRFMGVDSVDFQASNLHSFNRYTYANNNPYKYIDPDGRFAFLIVPAFYALTALAAAATVSAVIKGRGSDDTVGGRGVVAFETPVSQMSDVPRTTTYHNEKAGGEEEAKQSSSKSDKGQRTRGRPWKGEPGSTTDRDAGGNARRFGRDGLPEVDYDGPHPNEAGVGSGHHTHNWDRPPAGLRLTNKDRNISTPYSPLPKR</sequence>
<evidence type="ECO:0000313" key="6">
    <source>
        <dbReference type="EMBL" id="AUZ46835.1"/>
    </source>
</evidence>
<dbReference type="PANTHER" id="PTHR32305:SF17">
    <property type="entry name" value="TRNA NUCLEASE WAPA"/>
    <property type="match status" value="1"/>
</dbReference>
<dbReference type="AlphaFoldDB" id="A0A2L0RXK4"/>
<dbReference type="InterPro" id="IPR022385">
    <property type="entry name" value="Rhs_assc_core"/>
</dbReference>
<keyword evidence="3" id="KW-0812">Transmembrane</keyword>
<dbReference type="Proteomes" id="UP000239888">
    <property type="component" value="Chromosome"/>
</dbReference>
<feature type="region of interest" description="Disordered" evidence="2">
    <location>
        <begin position="182"/>
        <end position="298"/>
    </location>
</feature>
<keyword evidence="1" id="KW-0677">Repeat</keyword>
<keyword evidence="3" id="KW-0472">Membrane</keyword>
<keyword evidence="4" id="KW-0732">Signal</keyword>
<accession>A0A2L0RXK4</accession>
<dbReference type="InterPro" id="IPR050708">
    <property type="entry name" value="T6SS_VgrG/RHS"/>
</dbReference>
<feature type="signal peptide" evidence="4">
    <location>
        <begin position="1"/>
        <end position="26"/>
    </location>
</feature>
<evidence type="ECO:0000256" key="1">
    <source>
        <dbReference type="ARBA" id="ARBA00022737"/>
    </source>
</evidence>
<proteinExistence type="predicted"/>
<feature type="compositionally biased region" description="Basic and acidic residues" evidence="2">
    <location>
        <begin position="196"/>
        <end position="217"/>
    </location>
</feature>
<dbReference type="InterPro" id="IPR056823">
    <property type="entry name" value="TEN-like_YD-shell"/>
</dbReference>
<gene>
    <name evidence="6" type="ORF">BOP93_14895</name>
</gene>
<feature type="domain" description="Teneurin-like YD-shell" evidence="5">
    <location>
        <begin position="31"/>
        <end position="128"/>
    </location>
</feature>